<evidence type="ECO:0000256" key="5">
    <source>
        <dbReference type="ARBA" id="ARBA00022750"/>
    </source>
</evidence>
<proteinExistence type="inferred from homology"/>
<keyword evidence="3 9" id="KW-0645">Protease</keyword>
<feature type="active site" evidence="9">
    <location>
        <position position="111"/>
    </location>
</feature>
<evidence type="ECO:0000256" key="4">
    <source>
        <dbReference type="ARBA" id="ARBA00022692"/>
    </source>
</evidence>
<dbReference type="PANTHER" id="PTHR33695">
    <property type="entry name" value="LIPOPROTEIN SIGNAL PEPTIDASE"/>
    <property type="match status" value="1"/>
</dbReference>
<dbReference type="InterPro" id="IPR001872">
    <property type="entry name" value="Peptidase_A8"/>
</dbReference>
<evidence type="ECO:0000256" key="7">
    <source>
        <dbReference type="ARBA" id="ARBA00022989"/>
    </source>
</evidence>
<dbReference type="GO" id="GO:0006508">
    <property type="term" value="P:proteolysis"/>
    <property type="evidence" value="ECO:0007669"/>
    <property type="project" value="UniProtKB-KW"/>
</dbReference>
<evidence type="ECO:0000256" key="2">
    <source>
        <dbReference type="ARBA" id="ARBA00022475"/>
    </source>
</evidence>
<keyword evidence="4 9" id="KW-0812">Transmembrane</keyword>
<feature type="transmembrane region" description="Helical" evidence="9">
    <location>
        <begin position="83"/>
        <end position="101"/>
    </location>
</feature>
<evidence type="ECO:0000256" key="6">
    <source>
        <dbReference type="ARBA" id="ARBA00022801"/>
    </source>
</evidence>
<dbReference type="EC" id="3.4.23.36" evidence="9"/>
<comment type="caution">
    <text evidence="12">The sequence shown here is derived from an EMBL/GenBank/DDBJ whole genome shotgun (WGS) entry which is preliminary data.</text>
</comment>
<reference evidence="12 13" key="1">
    <citation type="journal article" date="2015" name="Genome Announc.">
        <title>Expanding the biotechnology potential of lactobacilli through comparative genomics of 213 strains and associated genera.</title>
        <authorList>
            <person name="Sun Z."/>
            <person name="Harris H.M."/>
            <person name="McCann A."/>
            <person name="Guo C."/>
            <person name="Argimon S."/>
            <person name="Zhang W."/>
            <person name="Yang X."/>
            <person name="Jeffery I.B."/>
            <person name="Cooney J.C."/>
            <person name="Kagawa T.F."/>
            <person name="Liu W."/>
            <person name="Song Y."/>
            <person name="Salvetti E."/>
            <person name="Wrobel A."/>
            <person name="Rasinkangas P."/>
            <person name="Parkhill J."/>
            <person name="Rea M.C."/>
            <person name="O'Sullivan O."/>
            <person name="Ritari J."/>
            <person name="Douillard F.P."/>
            <person name="Paul Ross R."/>
            <person name="Yang R."/>
            <person name="Briner A.E."/>
            <person name="Felis G.E."/>
            <person name="de Vos W.M."/>
            <person name="Barrangou R."/>
            <person name="Klaenhammer T.R."/>
            <person name="Caufield P.W."/>
            <person name="Cui Y."/>
            <person name="Zhang H."/>
            <person name="O'Toole P.W."/>
        </authorList>
    </citation>
    <scope>NUCLEOTIDE SEQUENCE [LARGE SCALE GENOMIC DNA]</scope>
    <source>
        <strain evidence="12 13">DSM 15833</strain>
    </source>
</reference>
<protein>
    <recommendedName>
        <fullName evidence="9">Lipoprotein signal peptidase</fullName>
        <ecNumber evidence="9">3.4.23.36</ecNumber>
    </recommendedName>
    <alternativeName>
        <fullName evidence="9">Prolipoprotein signal peptidase</fullName>
    </alternativeName>
    <alternativeName>
        <fullName evidence="9">Signal peptidase II</fullName>
        <shortName evidence="9">SPase II</shortName>
    </alternativeName>
</protein>
<feature type="transmembrane region" description="Helical" evidence="9">
    <location>
        <begin position="121"/>
        <end position="142"/>
    </location>
</feature>
<evidence type="ECO:0000313" key="13">
    <source>
        <dbReference type="Proteomes" id="UP000051048"/>
    </source>
</evidence>
<organism evidence="12 13">
    <name type="scientific">Ligilactobacillus equi DSM 15833 = JCM 10991</name>
    <dbReference type="NCBI Taxonomy" id="1423740"/>
    <lineage>
        <taxon>Bacteria</taxon>
        <taxon>Bacillati</taxon>
        <taxon>Bacillota</taxon>
        <taxon>Bacilli</taxon>
        <taxon>Lactobacillales</taxon>
        <taxon>Lactobacillaceae</taxon>
        <taxon>Ligilactobacillus</taxon>
    </lineage>
</organism>
<evidence type="ECO:0000256" key="3">
    <source>
        <dbReference type="ARBA" id="ARBA00022670"/>
    </source>
</evidence>
<dbReference type="PRINTS" id="PR00781">
    <property type="entry name" value="LIPOSIGPTASE"/>
</dbReference>
<dbReference type="NCBIfam" id="TIGR00077">
    <property type="entry name" value="lspA"/>
    <property type="match status" value="1"/>
</dbReference>
<dbReference type="GO" id="GO:0005886">
    <property type="term" value="C:plasma membrane"/>
    <property type="evidence" value="ECO:0007669"/>
    <property type="project" value="UniProtKB-SubCell"/>
</dbReference>
<keyword evidence="5 9" id="KW-0064">Aspartyl protease</keyword>
<dbReference type="Pfam" id="PF01252">
    <property type="entry name" value="Peptidase_A8"/>
    <property type="match status" value="1"/>
</dbReference>
<comment type="catalytic activity">
    <reaction evidence="9 10">
        <text>Release of signal peptides from bacterial membrane prolipoproteins. Hydrolyzes -Xaa-Yaa-Zaa-|-(S,diacylglyceryl)Cys-, in which Xaa is hydrophobic (preferably Leu), and Yaa (Ala or Ser) and Zaa (Gly or Ala) have small, neutral side chains.</text>
        <dbReference type="EC" id="3.4.23.36"/>
    </reaction>
</comment>
<dbReference type="AlphaFoldDB" id="A0A0R1TFF8"/>
<comment type="function">
    <text evidence="9 10">This protein specifically catalyzes the removal of signal peptides from prolipoproteins.</text>
</comment>
<dbReference type="PROSITE" id="PS00855">
    <property type="entry name" value="SPASE_II"/>
    <property type="match status" value="1"/>
</dbReference>
<keyword evidence="2 9" id="KW-1003">Cell membrane</keyword>
<comment type="caution">
    <text evidence="9">Lacks conserved residue(s) required for the propagation of feature annotation.</text>
</comment>
<dbReference type="GO" id="GO:0004190">
    <property type="term" value="F:aspartic-type endopeptidase activity"/>
    <property type="evidence" value="ECO:0007669"/>
    <property type="project" value="UniProtKB-UniRule"/>
</dbReference>
<evidence type="ECO:0000256" key="11">
    <source>
        <dbReference type="RuleBase" id="RU004181"/>
    </source>
</evidence>
<keyword evidence="8 9" id="KW-0472">Membrane</keyword>
<gene>
    <name evidence="9" type="primary">lspA</name>
    <name evidence="12" type="ORF">FC36_GL001297</name>
</gene>
<dbReference type="UniPathway" id="UPA00665"/>
<dbReference type="STRING" id="1423740.FC36_GL001297"/>
<dbReference type="OrthoDB" id="9810259at2"/>
<evidence type="ECO:0000256" key="1">
    <source>
        <dbReference type="ARBA" id="ARBA00006139"/>
    </source>
</evidence>
<name>A0A0R1TFF8_9LACO</name>
<comment type="pathway">
    <text evidence="9">Protein modification; lipoprotein biosynthesis (signal peptide cleavage).</text>
</comment>
<dbReference type="EMBL" id="AZFH01000166">
    <property type="protein sequence ID" value="KRL77570.1"/>
    <property type="molecule type" value="Genomic_DNA"/>
</dbReference>
<evidence type="ECO:0000256" key="8">
    <source>
        <dbReference type="ARBA" id="ARBA00023136"/>
    </source>
</evidence>
<evidence type="ECO:0000256" key="10">
    <source>
        <dbReference type="RuleBase" id="RU000594"/>
    </source>
</evidence>
<evidence type="ECO:0000256" key="9">
    <source>
        <dbReference type="HAMAP-Rule" id="MF_00161"/>
    </source>
</evidence>
<sequence>MLLYLLIMTGLIIADQGLKAYIVNYLALNTSQSVLPGIFSWAHLRNYGAAWSMLMGQQWLFVVISLVSLVAFSYFFKKEYAKVWYRWSFTFLIAGTIGNFIDRLRFGYVVDMFQLDFINFPIFNLADVVLTTGVILLIIALLRDEDEE</sequence>
<evidence type="ECO:0000313" key="12">
    <source>
        <dbReference type="EMBL" id="KRL77570.1"/>
    </source>
</evidence>
<accession>A0A0R1TFF8</accession>
<dbReference type="PATRIC" id="fig|1423740.3.peg.1398"/>
<dbReference type="HAMAP" id="MF_00161">
    <property type="entry name" value="LspA"/>
    <property type="match status" value="1"/>
</dbReference>
<keyword evidence="7 9" id="KW-1133">Transmembrane helix</keyword>
<dbReference type="PANTHER" id="PTHR33695:SF1">
    <property type="entry name" value="LIPOPROTEIN SIGNAL PEPTIDASE"/>
    <property type="match status" value="1"/>
</dbReference>
<feature type="active site" evidence="9">
    <location>
        <position position="127"/>
    </location>
</feature>
<dbReference type="RefSeq" id="WP_025020458.1">
    <property type="nucleotide sequence ID" value="NZ_AZFH01000166.1"/>
</dbReference>
<keyword evidence="6 9" id="KW-0378">Hydrolase</keyword>
<dbReference type="Proteomes" id="UP000051048">
    <property type="component" value="Unassembled WGS sequence"/>
</dbReference>
<feature type="transmembrane region" description="Helical" evidence="9">
    <location>
        <begin position="59"/>
        <end position="76"/>
    </location>
</feature>
<comment type="subcellular location">
    <subcellularLocation>
        <location evidence="9">Cell membrane</location>
        <topology evidence="9">Multi-pass membrane protein</topology>
    </subcellularLocation>
</comment>
<comment type="similarity">
    <text evidence="1 9 11">Belongs to the peptidase A8 family.</text>
</comment>